<name>A0A222ZDM4_CROSK</name>
<reference evidence="6" key="1">
    <citation type="journal article" date="2018" name="Virulence">
        <title>Co-occurrence of 3 different resistance plasmids in a multi-drug resistant Cronobacter sakazakii isolate causing neonatal infections.</title>
        <authorList>
            <person name="Shi L."/>
            <person name="Liang Q."/>
            <person name="Zhan Z."/>
            <person name="Feng J."/>
            <person name="Zhao Y."/>
            <person name="Chen Y."/>
            <person name="Huang M."/>
            <person name="Tong Y."/>
            <person name="Wu W."/>
            <person name="Chen W."/>
            <person name="Li X."/>
            <person name="Yin Z."/>
            <person name="Wang J."/>
            <person name="Zhou D."/>
        </authorList>
    </citation>
    <scope>NUCLEOTIDE SEQUENCE</scope>
    <source>
        <strain evidence="6">505108</strain>
        <plasmid evidence="6">p505108-T6SS</plasmid>
    </source>
</reference>
<dbReference type="GO" id="GO:0000976">
    <property type="term" value="F:transcription cis-regulatory region binding"/>
    <property type="evidence" value="ECO:0007669"/>
    <property type="project" value="TreeGrafter"/>
</dbReference>
<dbReference type="SUPFAM" id="SSF46689">
    <property type="entry name" value="Homeodomain-like"/>
    <property type="match status" value="1"/>
</dbReference>
<protein>
    <submittedName>
        <fullName evidence="6">TetR-family transcriptional regulator</fullName>
    </submittedName>
</protein>
<dbReference type="EMBL" id="KY978630">
    <property type="protein sequence ID" value="ASR82181.1"/>
    <property type="molecule type" value="Genomic_DNA"/>
</dbReference>
<dbReference type="PANTHER" id="PTHR30055">
    <property type="entry name" value="HTH-TYPE TRANSCRIPTIONAL REGULATOR RUTR"/>
    <property type="match status" value="1"/>
</dbReference>
<evidence type="ECO:0000313" key="6">
    <source>
        <dbReference type="EMBL" id="ASR82181.1"/>
    </source>
</evidence>
<dbReference type="Pfam" id="PF00440">
    <property type="entry name" value="TetR_N"/>
    <property type="match status" value="1"/>
</dbReference>
<dbReference type="SUPFAM" id="SSF48498">
    <property type="entry name" value="Tetracyclin repressor-like, C-terminal domain"/>
    <property type="match status" value="1"/>
</dbReference>
<organism evidence="6">
    <name type="scientific">Cronobacter sakazakii</name>
    <name type="common">Enterobacter sakazakii</name>
    <dbReference type="NCBI Taxonomy" id="28141"/>
    <lineage>
        <taxon>Bacteria</taxon>
        <taxon>Pseudomonadati</taxon>
        <taxon>Pseudomonadota</taxon>
        <taxon>Gammaproteobacteria</taxon>
        <taxon>Enterobacterales</taxon>
        <taxon>Enterobacteriaceae</taxon>
        <taxon>Cronobacter</taxon>
    </lineage>
</organism>
<dbReference type="PRINTS" id="PR00455">
    <property type="entry name" value="HTHTETR"/>
</dbReference>
<evidence type="ECO:0000259" key="5">
    <source>
        <dbReference type="PROSITE" id="PS50977"/>
    </source>
</evidence>
<dbReference type="Gene3D" id="1.10.357.10">
    <property type="entry name" value="Tetracycline Repressor, domain 2"/>
    <property type="match status" value="1"/>
</dbReference>
<sequence length="220" mass="24024">MLVDVVLRRRRYDIGTRYIQGLAFMYAIQPPLTPRKAPRQARSRALVEAIIEATARIFEREGAAACTTNAVAEIAGVSIGSLYQYFPNRHALTAALVAREHESLLSAMQHAAARPDPADRLSGMVDAAVDYEFARPALARTLDLQEAAPEFQAHQQAMLATLHRCVATALEESETTAWDVIALVQGMIAMAIARGESSPAALKRRIHRAAFGYLGWAAPD</sequence>
<accession>A0A222ZDM4</accession>
<dbReference type="InterPro" id="IPR050109">
    <property type="entry name" value="HTH-type_TetR-like_transc_reg"/>
</dbReference>
<evidence type="ECO:0000256" key="4">
    <source>
        <dbReference type="PROSITE-ProRule" id="PRU00335"/>
    </source>
</evidence>
<dbReference type="AlphaFoldDB" id="A0A222ZDM4"/>
<dbReference type="PROSITE" id="PS50977">
    <property type="entry name" value="HTH_TETR_2"/>
    <property type="match status" value="1"/>
</dbReference>
<evidence type="ECO:0000256" key="2">
    <source>
        <dbReference type="ARBA" id="ARBA00023125"/>
    </source>
</evidence>
<dbReference type="InterPro" id="IPR001647">
    <property type="entry name" value="HTH_TetR"/>
</dbReference>
<feature type="DNA-binding region" description="H-T-H motif" evidence="4">
    <location>
        <begin position="67"/>
        <end position="86"/>
    </location>
</feature>
<keyword evidence="3" id="KW-0804">Transcription</keyword>
<keyword evidence="6" id="KW-0614">Plasmid</keyword>
<keyword evidence="1" id="KW-0805">Transcription regulation</keyword>
<dbReference type="PANTHER" id="PTHR30055:SF234">
    <property type="entry name" value="HTH-TYPE TRANSCRIPTIONAL REGULATOR BETI"/>
    <property type="match status" value="1"/>
</dbReference>
<keyword evidence="2 4" id="KW-0238">DNA-binding</keyword>
<proteinExistence type="predicted"/>
<feature type="domain" description="HTH tetR-type" evidence="5">
    <location>
        <begin position="44"/>
        <end position="104"/>
    </location>
</feature>
<dbReference type="InterPro" id="IPR009057">
    <property type="entry name" value="Homeodomain-like_sf"/>
</dbReference>
<geneLocation type="plasmid" evidence="6">
    <name>p505108-T6SS</name>
</geneLocation>
<dbReference type="InterPro" id="IPR036271">
    <property type="entry name" value="Tet_transcr_reg_TetR-rel_C_sf"/>
</dbReference>
<dbReference type="GO" id="GO:0003700">
    <property type="term" value="F:DNA-binding transcription factor activity"/>
    <property type="evidence" value="ECO:0007669"/>
    <property type="project" value="TreeGrafter"/>
</dbReference>
<reference evidence="6" key="2">
    <citation type="submission" date="2019-05" db="EMBL/GenBank/DDBJ databases">
        <authorList>
            <person name="Shi L."/>
            <person name="Feng J."/>
            <person name="Zhang D."/>
            <person name="Zhou D."/>
        </authorList>
    </citation>
    <scope>NUCLEOTIDE SEQUENCE</scope>
    <source>
        <strain evidence="6">505108</strain>
        <plasmid evidence="6">p505108-T6SS</plasmid>
    </source>
</reference>
<evidence type="ECO:0000256" key="1">
    <source>
        <dbReference type="ARBA" id="ARBA00023015"/>
    </source>
</evidence>
<evidence type="ECO:0000256" key="3">
    <source>
        <dbReference type="ARBA" id="ARBA00023163"/>
    </source>
</evidence>
<dbReference type="RefSeq" id="WP_011998945.1">
    <property type="nucleotide sequence ID" value="NZ_JAANQC010000011.1"/>
</dbReference>